<dbReference type="Proteomes" id="UP000618579">
    <property type="component" value="Unassembled WGS sequence"/>
</dbReference>
<dbReference type="PROSITE" id="PS50222">
    <property type="entry name" value="EF_HAND_2"/>
    <property type="match status" value="1"/>
</dbReference>
<dbReference type="Gene3D" id="2.60.120.260">
    <property type="entry name" value="Galactose-binding domain-like"/>
    <property type="match status" value="1"/>
</dbReference>
<dbReference type="InterPro" id="IPR018247">
    <property type="entry name" value="EF_Hand_1_Ca_BS"/>
</dbReference>
<evidence type="ECO:0000259" key="2">
    <source>
        <dbReference type="PROSITE" id="PS50222"/>
    </source>
</evidence>
<evidence type="ECO:0000256" key="1">
    <source>
        <dbReference type="SAM" id="SignalP"/>
    </source>
</evidence>
<accession>A0ABX1ZX06</accession>
<dbReference type="InterPro" id="IPR011081">
    <property type="entry name" value="Big_4"/>
</dbReference>
<organism evidence="5 6">
    <name type="scientific">Paenibacillus planticolens</name>
    <dbReference type="NCBI Taxonomy" id="2654976"/>
    <lineage>
        <taxon>Bacteria</taxon>
        <taxon>Bacillati</taxon>
        <taxon>Bacillota</taxon>
        <taxon>Bacilli</taxon>
        <taxon>Bacillales</taxon>
        <taxon>Paenibacillaceae</taxon>
        <taxon>Paenibacillus</taxon>
    </lineage>
</organism>
<reference evidence="5 6" key="1">
    <citation type="submission" date="2019-10" db="EMBL/GenBank/DDBJ databases">
        <title>Description of Paenibacillus pedi sp. nov.</title>
        <authorList>
            <person name="Carlier A."/>
            <person name="Qi S."/>
        </authorList>
    </citation>
    <scope>NUCLEOTIDE SEQUENCE [LARGE SCALE GENOMIC DNA]</scope>
    <source>
        <strain evidence="5 6">LMG 31457</strain>
    </source>
</reference>
<dbReference type="SUPFAM" id="SSF49384">
    <property type="entry name" value="Carbohydrate-binding domain"/>
    <property type="match status" value="1"/>
</dbReference>
<dbReference type="Gene3D" id="1.20.1270.90">
    <property type="entry name" value="AF1782-like"/>
    <property type="match status" value="1"/>
</dbReference>
<evidence type="ECO:0000313" key="6">
    <source>
        <dbReference type="Proteomes" id="UP000618579"/>
    </source>
</evidence>
<dbReference type="InterPro" id="IPR002048">
    <property type="entry name" value="EF_hand_dom"/>
</dbReference>
<dbReference type="CDD" id="cd14256">
    <property type="entry name" value="Dockerin_I"/>
    <property type="match status" value="1"/>
</dbReference>
<dbReference type="InterPro" id="IPR002105">
    <property type="entry name" value="Dockerin_1_rpt"/>
</dbReference>
<dbReference type="SUPFAM" id="SSF63446">
    <property type="entry name" value="Type I dockerin domain"/>
    <property type="match status" value="1"/>
</dbReference>
<dbReference type="InterPro" id="IPR002102">
    <property type="entry name" value="Cohesin_dom"/>
</dbReference>
<protein>
    <recommendedName>
        <fullName evidence="7">Dockerin domain-containing protein</fullName>
    </recommendedName>
</protein>
<evidence type="ECO:0000259" key="3">
    <source>
        <dbReference type="PROSITE" id="PS51175"/>
    </source>
</evidence>
<dbReference type="InterPro" id="IPR036439">
    <property type="entry name" value="Dockerin_dom_sf"/>
</dbReference>
<dbReference type="Pfam" id="PF00404">
    <property type="entry name" value="Dockerin_1"/>
    <property type="match status" value="1"/>
</dbReference>
<gene>
    <name evidence="5" type="ORF">GC097_30755</name>
</gene>
<dbReference type="InterPro" id="IPR008979">
    <property type="entry name" value="Galactose-bd-like_sf"/>
</dbReference>
<dbReference type="InterPro" id="IPR016134">
    <property type="entry name" value="Dockerin_dom"/>
</dbReference>
<evidence type="ECO:0008006" key="7">
    <source>
        <dbReference type="Google" id="ProtNLM"/>
    </source>
</evidence>
<name>A0ABX1ZX06_9BACL</name>
<dbReference type="Gene3D" id="2.60.40.680">
    <property type="match status" value="1"/>
</dbReference>
<feature type="signal peptide" evidence="1">
    <location>
        <begin position="1"/>
        <end position="35"/>
    </location>
</feature>
<feature type="chain" id="PRO_5045696884" description="Dockerin domain-containing protein" evidence="1">
    <location>
        <begin position="36"/>
        <end position="731"/>
    </location>
</feature>
<comment type="caution">
    <text evidence="5">The sequence shown here is derived from an EMBL/GenBank/DDBJ whole genome shotgun (WGS) entry which is preliminary data.</text>
</comment>
<feature type="domain" description="CBM6" evidence="3">
    <location>
        <begin position="237"/>
        <end position="369"/>
    </location>
</feature>
<dbReference type="Pfam" id="PF07532">
    <property type="entry name" value="Big_4"/>
    <property type="match status" value="1"/>
</dbReference>
<dbReference type="PROSITE" id="PS51175">
    <property type="entry name" value="CBM6"/>
    <property type="match status" value="1"/>
</dbReference>
<feature type="domain" description="Dockerin" evidence="4">
    <location>
        <begin position="667"/>
        <end position="731"/>
    </location>
</feature>
<dbReference type="Pfam" id="PF00963">
    <property type="entry name" value="Cohesin"/>
    <property type="match status" value="1"/>
</dbReference>
<keyword evidence="1" id="KW-0732">Signal</keyword>
<dbReference type="Gene3D" id="1.10.1330.10">
    <property type="entry name" value="Dockerin domain"/>
    <property type="match status" value="1"/>
</dbReference>
<dbReference type="CDD" id="cd08547">
    <property type="entry name" value="Type_II_cohesin"/>
    <property type="match status" value="1"/>
</dbReference>
<dbReference type="SUPFAM" id="SSF49785">
    <property type="entry name" value="Galactose-binding domain-like"/>
    <property type="match status" value="1"/>
</dbReference>
<feature type="domain" description="EF-hand" evidence="2">
    <location>
        <begin position="705"/>
        <end position="730"/>
    </location>
</feature>
<proteinExistence type="predicted"/>
<dbReference type="InterPro" id="IPR008965">
    <property type="entry name" value="CBM2/CBM3_carb-bd_dom_sf"/>
</dbReference>
<evidence type="ECO:0000259" key="4">
    <source>
        <dbReference type="PROSITE" id="PS51766"/>
    </source>
</evidence>
<sequence>MSYVKNSKMIKVMFLTLFTCVMLLGSAFASQQAQAASSNTDIQLKAAGHVNLLAVNLAQRKIGLIAATTTALQLKSQIESTDGSQQAYAVQTATGTTRADGSAVAFGDVLIVTAADGVSKTTYRTATLATVSNSYIEPRSSGSSNLVAVYNKGLTITAYKGTTVANLLDQVESSDGTAQTYAVTDAAGAAKSAGALAAGDKLVVTSQDGTASFTFTILLVDFVRELDTASTAFGQYTLSQGLTTSVFSAGAGVNNFAQNSASNGTHLQVAFTAIGQWIEMTANVPAAGEYEVNLGFKKNNGRGNPQLSIDGVNQGPLVDEYIVTTDAGMYMANLGKVQLSAGNHTLRFTLMGRTAGTSYTVSLDFLGFTLQSAAPIIVSVTPADVATVAGTAPVLPSKATAVYSDGSSQQADVAWESISPAQYAAAGSFTVYGAVAGTTIKAAANVTVTSAPKTAALLSGTGSVNAGDTFELTYGLSNLKEDIYSQDITLTYDPSKVEFISATSLNSTANAIYTKASGANTVRILMASLGENNAVKTGGNLLSVKWQVKPLTGSAQTAIALSNVIIANAAGEETALDSVSHNLSITYTPTVDKTALNAAIASAQSTYDGAAEGNQPGQYPAGSKAALQTAIHNAMAAADSASASQQQIDQAKADLDAAVHTFLASVITRIPGDVSGDGKVSVADLAIVAKYYGKSNTDADWNTCKFADLNGDGKIDIEDLAIIAKLMLNFE</sequence>
<dbReference type="InterPro" id="IPR005084">
    <property type="entry name" value="CBM6"/>
</dbReference>
<evidence type="ECO:0000313" key="5">
    <source>
        <dbReference type="EMBL" id="NOV04361.1"/>
    </source>
</evidence>
<dbReference type="PROSITE" id="PS51766">
    <property type="entry name" value="DOCKERIN"/>
    <property type="match status" value="1"/>
</dbReference>
<dbReference type="PROSITE" id="PS00018">
    <property type="entry name" value="EF_HAND_1"/>
    <property type="match status" value="2"/>
</dbReference>
<dbReference type="EMBL" id="WHNZ01000081">
    <property type="protein sequence ID" value="NOV04361.1"/>
    <property type="molecule type" value="Genomic_DNA"/>
</dbReference>
<keyword evidence="6" id="KW-1185">Reference proteome</keyword>